<dbReference type="PANTHER" id="PTHR32114:SF2">
    <property type="entry name" value="ABC TRANSPORTER ABCH.3"/>
    <property type="match status" value="1"/>
</dbReference>
<feature type="binding site" evidence="9">
    <location>
        <position position="461"/>
    </location>
    <ligand>
        <name>Zn(2+)</name>
        <dbReference type="ChEBI" id="CHEBI:29105"/>
    </ligand>
</feature>
<name>A0AAX4NDT9_9ARCH</name>
<dbReference type="GeneID" id="95966818"/>
<dbReference type="GO" id="GO:0016887">
    <property type="term" value="F:ATP hydrolysis activity"/>
    <property type="evidence" value="ECO:0007669"/>
    <property type="project" value="UniProtKB-UniRule"/>
</dbReference>
<dbReference type="InterPro" id="IPR038729">
    <property type="entry name" value="Rad50/SbcC_AAA"/>
</dbReference>
<evidence type="ECO:0000256" key="6">
    <source>
        <dbReference type="ARBA" id="ARBA00022840"/>
    </source>
</evidence>
<feature type="coiled-coil region" evidence="9">
    <location>
        <begin position="696"/>
        <end position="730"/>
    </location>
</feature>
<protein>
    <recommendedName>
        <fullName evidence="9">DNA double-strand break repair Rad50 ATPase</fullName>
    </recommendedName>
</protein>
<dbReference type="Pfam" id="PF04423">
    <property type="entry name" value="Rad50_zn_hook"/>
    <property type="match status" value="1"/>
</dbReference>
<dbReference type="HAMAP" id="MF_00449">
    <property type="entry name" value="RAD50"/>
    <property type="match status" value="1"/>
</dbReference>
<dbReference type="Proteomes" id="UP001451606">
    <property type="component" value="Chromosome"/>
</dbReference>
<reference evidence="12 13" key="1">
    <citation type="submission" date="2023-09" db="EMBL/GenBank/DDBJ databases">
        <authorList>
            <person name="Golyshina O.V."/>
            <person name="Lunev E.A."/>
            <person name="Bargiela R."/>
            <person name="Gaines M.C."/>
            <person name="Daum B."/>
            <person name="Bale N.J."/>
            <person name="Koenen M."/>
            <person name="Sinninghe Damst J.S."/>
            <person name="Yakimov M."/>
            <person name="Golyshin P.N."/>
        </authorList>
    </citation>
    <scope>NUCLEOTIDE SEQUENCE [LARGE SCALE GENOMIC DNA]</scope>
    <source>
        <strain evidence="12 13">M1</strain>
    </source>
</reference>
<sequence length="901" mass="103459">MRIDRIILNNFISHQATDTPFYDGITMITGHNGAGKSSIIDAIVFALFGPKGEYVRGKKAEDLIKKGKMFASVELHFSMGENRYTVFRRVSMKKNDNAAYLDHNGSRIIDTISGVDQEIETILGVSKEIFMNSVFVKQGEMDSLIDEDPAKRKELFSKLIGIDRLTKSSRIVGDLVKELEYERAILQESVKNIDPIKNSIKEMERQKHDLYGSLAVIREDLDDARKIFSGIDAKRTELLGKQAELNSARLELDKINSEISETEIRLKHAVSEITRLESLLKNQETIAKDPLYANRELVSRYFMIQSKLQPIKRELDKAEKDKQELREIEKKISGLRKDHEEFLRISSEIERIRNEVEKREGIKNDFIHYSKQLEEAKKDLEIQTAKMDELRKSLVSKIENLETLKDSTMVNELRKNVTKLVFEKKSLIQQEENTIRDARARMEELQKNRSMIEGKSVCPVCKSDLDQEHYNRLKDEYEQKDREYRIIIVDSEKRLKVLDSELDALKKYESVVLSRKLDEFSALLSGIEKNSENAKNLQMRINLISGDYGEYLKLKAQLDEATLKLKNLAVSEQSYSNYDAMIKRYDPSALDNIIASDQTEVRSMEGELGVILETIGFMPPEDALQKIREIDMDYRRFEGYRQQMAAEKATEMSITHTLKTLGERSKEKTEKIDSLRNVTLELQDIEKRRKSAWDSVDELIRRESGIKSEISSLEKNIKDKNDNLAILEESEKKYGKISSAVTKLARIRDAFGKDGVQEIMRKDSAERITNRARSYVSSFGLNIDDMKIDENFDISVTQNGMDQSLNTLSGGEKTSLAIAVRLSIARYLTGTISTIIMDEPTTYLDEERRKDLKDIIQYSLKNENLVPQMIIITHHSDLAAVADASYEITNRGGNSFIREMA</sequence>
<keyword evidence="3 9" id="KW-0227">DNA damage</keyword>
<keyword evidence="13" id="KW-1185">Reference proteome</keyword>
<keyword evidence="2 9" id="KW-0547">Nucleotide-binding</keyword>
<evidence type="ECO:0000256" key="7">
    <source>
        <dbReference type="ARBA" id="ARBA00023054"/>
    </source>
</evidence>
<comment type="function">
    <text evidence="9">Part of the Rad50/Mre11 complex, which is involved in the early steps of DNA double-strand break (DSB) repair. The complex may facilitate opening of the processed DNA ends to aid in the recruitment of HerA and NurA. Rad50 controls the balance between DNA end bridging and DNA resection via ATP-dependent structural rearrangements of the Rad50/Mre11 complex.</text>
</comment>
<gene>
    <name evidence="9" type="primary">rad50</name>
    <name evidence="12" type="ORF">OXIME_000094</name>
</gene>
<comment type="cofactor">
    <cofactor evidence="9">
        <name>Zn(2+)</name>
        <dbReference type="ChEBI" id="CHEBI:29105"/>
    </cofactor>
    <text evidence="9">Binds 1 zinc ion per homodimer.</text>
</comment>
<feature type="coiled-coil region" evidence="9">
    <location>
        <begin position="238"/>
        <end position="272"/>
    </location>
</feature>
<evidence type="ECO:0000259" key="11">
    <source>
        <dbReference type="Pfam" id="PF13476"/>
    </source>
</evidence>
<proteinExistence type="inferred from homology"/>
<evidence type="ECO:0000313" key="12">
    <source>
        <dbReference type="EMBL" id="WYX99562.1"/>
    </source>
</evidence>
<evidence type="ECO:0000256" key="1">
    <source>
        <dbReference type="ARBA" id="ARBA00022723"/>
    </source>
</evidence>
<feature type="domain" description="Rad50/SbcC-type AAA" evidence="11">
    <location>
        <begin position="5"/>
        <end position="206"/>
    </location>
</feature>
<keyword evidence="5 9" id="KW-0862">Zinc</keyword>
<keyword evidence="8 9" id="KW-0234">DNA repair</keyword>
<organism evidence="12 13">
    <name type="scientific">Oxyplasma meridianum</name>
    <dbReference type="NCBI Taxonomy" id="3073602"/>
    <lineage>
        <taxon>Archaea</taxon>
        <taxon>Methanobacteriati</taxon>
        <taxon>Thermoplasmatota</taxon>
        <taxon>Thermoplasmata</taxon>
        <taxon>Thermoplasmatales</taxon>
        <taxon>Thermoplasmataceae</taxon>
        <taxon>Oxyplasma</taxon>
    </lineage>
</organism>
<comment type="subunit">
    <text evidence="9">Homodimer. Forms a heterotetramer composed of two Mre11 subunits and two Rad50 subunits.</text>
</comment>
<comment type="similarity">
    <text evidence="9">Belongs to the SMC family. RAD50 subfamily.</text>
</comment>
<keyword evidence="6 9" id="KW-0067">ATP-binding</keyword>
<feature type="coiled-coil region" evidence="9">
    <location>
        <begin position="370"/>
        <end position="455"/>
    </location>
</feature>
<dbReference type="GO" id="GO:0008270">
    <property type="term" value="F:zinc ion binding"/>
    <property type="evidence" value="ECO:0007669"/>
    <property type="project" value="UniProtKB-UniRule"/>
</dbReference>
<dbReference type="KEGG" id="omr:OXIME_000094"/>
<keyword evidence="4 9" id="KW-0378">Hydrolase</keyword>
<dbReference type="EMBL" id="CP133772">
    <property type="protein sequence ID" value="WYX99562.1"/>
    <property type="molecule type" value="Genomic_DNA"/>
</dbReference>
<dbReference type="Gene3D" id="3.40.50.300">
    <property type="entry name" value="P-loop containing nucleotide triphosphate hydrolases"/>
    <property type="match status" value="2"/>
</dbReference>
<evidence type="ECO:0000256" key="8">
    <source>
        <dbReference type="ARBA" id="ARBA00023204"/>
    </source>
</evidence>
<evidence type="ECO:0000256" key="5">
    <source>
        <dbReference type="ARBA" id="ARBA00022833"/>
    </source>
</evidence>
<feature type="binding site" evidence="9">
    <location>
        <position position="138"/>
    </location>
    <ligand>
        <name>ATP</name>
        <dbReference type="ChEBI" id="CHEBI:30616"/>
    </ligand>
</feature>
<comment type="domain">
    <text evidence="9">The two conserved Cys that bind zinc constitute the zinc-hook, which separates the large intramolecular coiled coil regions. The 2 Cys residues coordinate one molecule of zinc with the help of the 2 Cys residues of the zinc-hook of another Rad50 molecule, thereby forming a V-shaped homodimer.</text>
</comment>
<dbReference type="SUPFAM" id="SSF75712">
    <property type="entry name" value="Rad50 coiled-coil Zn hook"/>
    <property type="match status" value="1"/>
</dbReference>
<keyword evidence="1 9" id="KW-0479">Metal-binding</keyword>
<dbReference type="SUPFAM" id="SSF52540">
    <property type="entry name" value="P-loop containing nucleoside triphosphate hydrolases"/>
    <property type="match status" value="1"/>
</dbReference>
<feature type="domain" description="Zinc-hook" evidence="10">
    <location>
        <begin position="439"/>
        <end position="480"/>
    </location>
</feature>
<evidence type="ECO:0000256" key="2">
    <source>
        <dbReference type="ARBA" id="ARBA00022741"/>
    </source>
</evidence>
<feature type="binding site" evidence="9">
    <location>
        <begin position="32"/>
        <end position="38"/>
    </location>
    <ligand>
        <name>ATP</name>
        <dbReference type="ChEBI" id="CHEBI:30616"/>
    </ligand>
</feature>
<dbReference type="InterPro" id="IPR022982">
    <property type="entry name" value="Rad50_ATPase_archaeal"/>
</dbReference>
<evidence type="ECO:0000256" key="9">
    <source>
        <dbReference type="HAMAP-Rule" id="MF_00449"/>
    </source>
</evidence>
<dbReference type="InterPro" id="IPR013134">
    <property type="entry name" value="Zn_hook_RAD50"/>
</dbReference>
<dbReference type="PANTHER" id="PTHR32114">
    <property type="entry name" value="ABC TRANSPORTER ABCH.3"/>
    <property type="match status" value="1"/>
</dbReference>
<feature type="coiled-coil region" evidence="9">
    <location>
        <begin position="308"/>
        <end position="338"/>
    </location>
</feature>
<dbReference type="Gene3D" id="1.10.287.510">
    <property type="entry name" value="Helix hairpin bin"/>
    <property type="match status" value="1"/>
</dbReference>
<evidence type="ECO:0000259" key="10">
    <source>
        <dbReference type="Pfam" id="PF04423"/>
    </source>
</evidence>
<dbReference type="RefSeq" id="WP_393971535.1">
    <property type="nucleotide sequence ID" value="NZ_CP133772.1"/>
</dbReference>
<keyword evidence="7 9" id="KW-0175">Coiled coil</keyword>
<comment type="caution">
    <text evidence="9">Lacks conserved residue(s) required for the propagation of feature annotation.</text>
</comment>
<feature type="binding site" evidence="9">
    <location>
        <position position="458"/>
    </location>
    <ligand>
        <name>Zn(2+)</name>
        <dbReference type="ChEBI" id="CHEBI:29105"/>
    </ligand>
</feature>
<evidence type="ECO:0000256" key="4">
    <source>
        <dbReference type="ARBA" id="ARBA00022801"/>
    </source>
</evidence>
<dbReference type="InterPro" id="IPR027417">
    <property type="entry name" value="P-loop_NTPase"/>
</dbReference>
<evidence type="ECO:0000313" key="13">
    <source>
        <dbReference type="Proteomes" id="UP001451606"/>
    </source>
</evidence>
<accession>A0AAX4NDT9</accession>
<dbReference type="Pfam" id="PF13476">
    <property type="entry name" value="AAA_23"/>
    <property type="match status" value="1"/>
</dbReference>
<dbReference type="GO" id="GO:0006302">
    <property type="term" value="P:double-strand break repair"/>
    <property type="evidence" value="ECO:0007669"/>
    <property type="project" value="UniProtKB-UniRule"/>
</dbReference>
<evidence type="ECO:0000256" key="3">
    <source>
        <dbReference type="ARBA" id="ARBA00022763"/>
    </source>
</evidence>
<dbReference type="AlphaFoldDB" id="A0AAX4NDT9"/>
<dbReference type="GO" id="GO:0005524">
    <property type="term" value="F:ATP binding"/>
    <property type="evidence" value="ECO:0007669"/>
    <property type="project" value="UniProtKB-UniRule"/>
</dbReference>